<feature type="compositionally biased region" description="Basic and acidic residues" evidence="1">
    <location>
        <begin position="51"/>
        <end position="60"/>
    </location>
</feature>
<organism evidence="2 3">
    <name type="scientific">Solanum tuberosum</name>
    <name type="common">Potato</name>
    <dbReference type="NCBI Taxonomy" id="4113"/>
    <lineage>
        <taxon>Eukaryota</taxon>
        <taxon>Viridiplantae</taxon>
        <taxon>Streptophyta</taxon>
        <taxon>Embryophyta</taxon>
        <taxon>Tracheophyta</taxon>
        <taxon>Spermatophyta</taxon>
        <taxon>Magnoliopsida</taxon>
        <taxon>eudicotyledons</taxon>
        <taxon>Gunneridae</taxon>
        <taxon>Pentapetalae</taxon>
        <taxon>asterids</taxon>
        <taxon>lamiids</taxon>
        <taxon>Solanales</taxon>
        <taxon>Solanaceae</taxon>
        <taxon>Solanoideae</taxon>
        <taxon>Solaneae</taxon>
        <taxon>Solanum</taxon>
    </lineage>
</organism>
<evidence type="ECO:0000313" key="3">
    <source>
        <dbReference type="Proteomes" id="UP000011115"/>
    </source>
</evidence>
<keyword evidence="3" id="KW-1185">Reference proteome</keyword>
<name>M1DCJ1_SOLTU</name>
<feature type="compositionally biased region" description="Low complexity" evidence="1">
    <location>
        <begin position="87"/>
        <end position="97"/>
    </location>
</feature>
<feature type="compositionally biased region" description="Polar residues" evidence="1">
    <location>
        <begin position="66"/>
        <end position="79"/>
    </location>
</feature>
<reference evidence="3" key="1">
    <citation type="journal article" date="2011" name="Nature">
        <title>Genome sequence and analysis of the tuber crop potato.</title>
        <authorList>
            <consortium name="The Potato Genome Sequencing Consortium"/>
        </authorList>
    </citation>
    <scope>NUCLEOTIDE SEQUENCE [LARGE SCALE GENOMIC DNA]</scope>
    <source>
        <strain evidence="3">cv. DM1-3 516 R44</strain>
    </source>
</reference>
<accession>M1DCJ1</accession>
<proteinExistence type="predicted"/>
<feature type="region of interest" description="Disordered" evidence="1">
    <location>
        <begin position="51"/>
        <end position="108"/>
    </location>
</feature>
<protein>
    <submittedName>
        <fullName evidence="2">Retrotransposon gag protein</fullName>
    </submittedName>
</protein>
<evidence type="ECO:0000256" key="1">
    <source>
        <dbReference type="SAM" id="MobiDB-lite"/>
    </source>
</evidence>
<dbReference type="HOGENOM" id="CLU_043741_5_0_1"/>
<dbReference type="InParanoid" id="M1DCJ1"/>
<dbReference type="AlphaFoldDB" id="M1DCJ1"/>
<reference evidence="2" key="2">
    <citation type="submission" date="2015-06" db="UniProtKB">
        <authorList>
            <consortium name="EnsemblPlants"/>
        </authorList>
    </citation>
    <scope>IDENTIFICATION</scope>
    <source>
        <strain evidence="2">DM1-3 516 R44</strain>
    </source>
</reference>
<sequence>MVADLRSMMSLFVIGLTHLSSKESKAAMLLGYMGIASLMIHVQQVEKDRLKDREKFENKRAKTSRNEFGQQMSNENRSCFQHKQKGPAPSSANAPAPMNEYEYNSQNS</sequence>
<dbReference type="Gramene" id="PGSC0003DMT400086808">
    <property type="protein sequence ID" value="PGSC0003DMT400086808"/>
    <property type="gene ID" value="PGSC0003DMG400036379"/>
</dbReference>
<evidence type="ECO:0000313" key="2">
    <source>
        <dbReference type="EnsemblPlants" id="PGSC0003DMT400086808"/>
    </source>
</evidence>
<dbReference type="PaxDb" id="4113-PGSC0003DMT400086808"/>
<dbReference type="Proteomes" id="UP000011115">
    <property type="component" value="Unassembled WGS sequence"/>
</dbReference>
<dbReference type="EnsemblPlants" id="PGSC0003DMT400086808">
    <property type="protein sequence ID" value="PGSC0003DMT400086808"/>
    <property type="gene ID" value="PGSC0003DMG400036379"/>
</dbReference>